<evidence type="ECO:0000313" key="13">
    <source>
        <dbReference type="Proteomes" id="UP000594261"/>
    </source>
</evidence>
<dbReference type="GO" id="GO:0016567">
    <property type="term" value="P:protein ubiquitination"/>
    <property type="evidence" value="ECO:0007669"/>
    <property type="project" value="UniProtKB-UniPathway"/>
</dbReference>
<evidence type="ECO:0000256" key="5">
    <source>
        <dbReference type="ARBA" id="ARBA00022679"/>
    </source>
</evidence>
<dbReference type="EMBL" id="LRBV02000001">
    <property type="status" value="NOT_ANNOTATED_CDS"/>
    <property type="molecule type" value="Genomic_DNA"/>
</dbReference>
<keyword evidence="13" id="KW-1185">Reference proteome</keyword>
<dbReference type="CDD" id="cd22582">
    <property type="entry name" value="BRcat_RBR_unk"/>
    <property type="match status" value="1"/>
</dbReference>
<comment type="catalytic activity">
    <reaction evidence="1">
        <text>[E2 ubiquitin-conjugating enzyme]-S-ubiquitinyl-L-cysteine + [acceptor protein]-L-lysine = [E2 ubiquitin-conjugating enzyme]-L-cysteine + [acceptor protein]-N(6)-ubiquitinyl-L-lysine.</text>
        <dbReference type="EC" id="2.3.2.31"/>
    </reaction>
</comment>
<dbReference type="GO" id="GO:0008270">
    <property type="term" value="F:zinc ion binding"/>
    <property type="evidence" value="ECO:0007669"/>
    <property type="project" value="UniProtKB-KW"/>
</dbReference>
<evidence type="ECO:0000256" key="1">
    <source>
        <dbReference type="ARBA" id="ARBA00001798"/>
    </source>
</evidence>
<dbReference type="PANTHER" id="PTHR11685">
    <property type="entry name" value="RBR FAMILY RING FINGER AND IBR DOMAIN-CONTAINING"/>
    <property type="match status" value="1"/>
</dbReference>
<comment type="cofactor">
    <cofactor evidence="2">
        <name>Zn(2+)</name>
        <dbReference type="ChEBI" id="CHEBI:29105"/>
    </cofactor>
</comment>
<name>A0A7N2KPU2_QUELO</name>
<evidence type="ECO:0000256" key="4">
    <source>
        <dbReference type="ARBA" id="ARBA00012251"/>
    </source>
</evidence>
<evidence type="ECO:0000259" key="11">
    <source>
        <dbReference type="PROSITE" id="PS51873"/>
    </source>
</evidence>
<dbReference type="EC" id="2.3.2.31" evidence="4"/>
<dbReference type="GO" id="GO:0061630">
    <property type="term" value="F:ubiquitin protein ligase activity"/>
    <property type="evidence" value="ECO:0007669"/>
    <property type="project" value="UniProtKB-EC"/>
</dbReference>
<keyword evidence="6" id="KW-0479">Metal-binding</keyword>
<reference evidence="12" key="2">
    <citation type="submission" date="2021-01" db="UniProtKB">
        <authorList>
            <consortium name="EnsemblPlants"/>
        </authorList>
    </citation>
    <scope>IDENTIFICATION</scope>
</reference>
<protein>
    <recommendedName>
        <fullName evidence="4">RBR-type E3 ubiquitin transferase</fullName>
        <ecNumber evidence="4">2.3.2.31</ecNumber>
    </recommendedName>
</protein>
<comment type="pathway">
    <text evidence="3">Protein modification; protein ubiquitination.</text>
</comment>
<proteinExistence type="predicted"/>
<feature type="domain" description="RING-type" evidence="11">
    <location>
        <begin position="66"/>
        <end position="233"/>
    </location>
</feature>
<dbReference type="InParanoid" id="A0A7N2KPU2"/>
<evidence type="ECO:0000256" key="3">
    <source>
        <dbReference type="ARBA" id="ARBA00004906"/>
    </source>
</evidence>
<evidence type="ECO:0000256" key="10">
    <source>
        <dbReference type="ARBA" id="ARBA00022833"/>
    </source>
</evidence>
<dbReference type="FunFam" id="3.30.40.10:FF:000230">
    <property type="entry name" value="RBR-type E3 ubiquitin transferase"/>
    <property type="match status" value="1"/>
</dbReference>
<keyword evidence="5" id="KW-0808">Transferase</keyword>
<keyword evidence="7" id="KW-0677">Repeat</keyword>
<dbReference type="UniPathway" id="UPA00143"/>
<evidence type="ECO:0000256" key="9">
    <source>
        <dbReference type="ARBA" id="ARBA00022786"/>
    </source>
</evidence>
<dbReference type="InterPro" id="IPR044066">
    <property type="entry name" value="TRIAD_supradom"/>
</dbReference>
<dbReference type="InterPro" id="IPR002867">
    <property type="entry name" value="IBR_dom"/>
</dbReference>
<dbReference type="InterPro" id="IPR013083">
    <property type="entry name" value="Znf_RING/FYVE/PHD"/>
</dbReference>
<evidence type="ECO:0000256" key="7">
    <source>
        <dbReference type="ARBA" id="ARBA00022737"/>
    </source>
</evidence>
<dbReference type="Gramene" id="QL01p037023:mrna">
    <property type="protein sequence ID" value="QL01p037023:mrna"/>
    <property type="gene ID" value="QL01p037023"/>
</dbReference>
<dbReference type="InterPro" id="IPR031127">
    <property type="entry name" value="E3_UB_ligase_RBR"/>
</dbReference>
<sequence length="233" mass="26690">MMVESLAGSSSRAWLIPVSSLYIILLGEVDELQALIEALYKSLTLDLKSVTFFCDDYMLHQYVTKEIWRRVICFEDIDVDKIFSVDGCLHRYRFSCMKQHVEVKLLNGMVAKCPHENCMSEVSIDSCGKFLAPNLVEVMSQRIKESSISPTEKVYCPYPRCSALMSKSEVLQYTKNVYIDAEEFGARKCMKCHNFFCIKCKAPWHLNMTCYDYKRSNPNAHPGDKKLIDGASV</sequence>
<dbReference type="Proteomes" id="UP000594261">
    <property type="component" value="Chromosome 1"/>
</dbReference>
<evidence type="ECO:0000256" key="2">
    <source>
        <dbReference type="ARBA" id="ARBA00001947"/>
    </source>
</evidence>
<dbReference type="SMART" id="SM00647">
    <property type="entry name" value="IBR"/>
    <property type="match status" value="1"/>
</dbReference>
<dbReference type="EnsemblPlants" id="QL01p037023:mrna">
    <property type="protein sequence ID" value="QL01p037023:mrna"/>
    <property type="gene ID" value="QL01p037023"/>
</dbReference>
<organism evidence="12 13">
    <name type="scientific">Quercus lobata</name>
    <name type="common">Valley oak</name>
    <dbReference type="NCBI Taxonomy" id="97700"/>
    <lineage>
        <taxon>Eukaryota</taxon>
        <taxon>Viridiplantae</taxon>
        <taxon>Streptophyta</taxon>
        <taxon>Embryophyta</taxon>
        <taxon>Tracheophyta</taxon>
        <taxon>Spermatophyta</taxon>
        <taxon>Magnoliopsida</taxon>
        <taxon>eudicotyledons</taxon>
        <taxon>Gunneridae</taxon>
        <taxon>Pentapetalae</taxon>
        <taxon>rosids</taxon>
        <taxon>fabids</taxon>
        <taxon>Fagales</taxon>
        <taxon>Fagaceae</taxon>
        <taxon>Quercus</taxon>
    </lineage>
</organism>
<evidence type="ECO:0000313" key="12">
    <source>
        <dbReference type="EnsemblPlants" id="QL01p037023:mrna"/>
    </source>
</evidence>
<keyword evidence="8" id="KW-0863">Zinc-finger</keyword>
<keyword evidence="9" id="KW-0833">Ubl conjugation pathway</keyword>
<evidence type="ECO:0000256" key="8">
    <source>
        <dbReference type="ARBA" id="ARBA00022771"/>
    </source>
</evidence>
<accession>A0A7N2KPU2</accession>
<dbReference type="Gene3D" id="3.30.40.10">
    <property type="entry name" value="Zinc/RING finger domain, C3HC4 (zinc finger)"/>
    <property type="match status" value="1"/>
</dbReference>
<dbReference type="PROSITE" id="PS51873">
    <property type="entry name" value="TRIAD"/>
    <property type="match status" value="1"/>
</dbReference>
<keyword evidence="10" id="KW-0862">Zinc</keyword>
<dbReference type="Pfam" id="PF01485">
    <property type="entry name" value="IBR"/>
    <property type="match status" value="1"/>
</dbReference>
<dbReference type="AlphaFoldDB" id="A0A7N2KPU2"/>
<evidence type="ECO:0000256" key="6">
    <source>
        <dbReference type="ARBA" id="ARBA00022723"/>
    </source>
</evidence>
<reference evidence="12 13" key="1">
    <citation type="journal article" date="2016" name="G3 (Bethesda)">
        <title>First Draft Assembly and Annotation of the Genome of a California Endemic Oak Quercus lobata Nee (Fagaceae).</title>
        <authorList>
            <person name="Sork V.L."/>
            <person name="Fitz-Gibbon S.T."/>
            <person name="Puiu D."/>
            <person name="Crepeau M."/>
            <person name="Gugger P.F."/>
            <person name="Sherman R."/>
            <person name="Stevens K."/>
            <person name="Langley C.H."/>
            <person name="Pellegrini M."/>
            <person name="Salzberg S.L."/>
        </authorList>
    </citation>
    <scope>NUCLEOTIDE SEQUENCE [LARGE SCALE GENOMIC DNA]</scope>
    <source>
        <strain evidence="12 13">cv. SW786</strain>
    </source>
</reference>
<dbReference type="SUPFAM" id="SSF57850">
    <property type="entry name" value="RING/U-box"/>
    <property type="match status" value="1"/>
</dbReference>